<dbReference type="RefSeq" id="WP_053772066.1">
    <property type="nucleotide sequence ID" value="NZ_LIST01000004.1"/>
</dbReference>
<dbReference type="AlphaFoldDB" id="A0A0N0BQX1"/>
<evidence type="ECO:0000256" key="7">
    <source>
        <dbReference type="RuleBase" id="RU363032"/>
    </source>
</evidence>
<dbReference type="STRING" id="1765655.AMR74_10785"/>
<gene>
    <name evidence="9" type="ORF">AMR74_10785</name>
</gene>
<dbReference type="InterPro" id="IPR035906">
    <property type="entry name" value="MetI-like_sf"/>
</dbReference>
<feature type="transmembrane region" description="Helical" evidence="7">
    <location>
        <begin position="270"/>
        <end position="296"/>
    </location>
</feature>
<dbReference type="Gene3D" id="1.10.3720.10">
    <property type="entry name" value="MetI-like"/>
    <property type="match status" value="1"/>
</dbReference>
<protein>
    <submittedName>
        <fullName evidence="9">ABC transporter permease</fullName>
    </submittedName>
</protein>
<feature type="transmembrane region" description="Helical" evidence="7">
    <location>
        <begin position="308"/>
        <end position="326"/>
    </location>
</feature>
<evidence type="ECO:0000313" key="10">
    <source>
        <dbReference type="Proteomes" id="UP000037747"/>
    </source>
</evidence>
<keyword evidence="2 7" id="KW-0813">Transport</keyword>
<dbReference type="SUPFAM" id="SSF161098">
    <property type="entry name" value="MetI-like"/>
    <property type="match status" value="1"/>
</dbReference>
<evidence type="ECO:0000256" key="2">
    <source>
        <dbReference type="ARBA" id="ARBA00022448"/>
    </source>
</evidence>
<dbReference type="PROSITE" id="PS50928">
    <property type="entry name" value="ABC_TM1"/>
    <property type="match status" value="1"/>
</dbReference>
<reference evidence="9 10" key="1">
    <citation type="submission" date="2015-08" db="EMBL/GenBank/DDBJ databases">
        <title>Genomes of Isolates from Cabo Rojo, PR.</title>
        <authorList>
            <person name="Sanchez-Nieves R.L."/>
            <person name="Montalvo-Rodriguez R."/>
        </authorList>
    </citation>
    <scope>NUCLEOTIDE SEQUENCE [LARGE SCALE GENOMIC DNA]</scope>
    <source>
        <strain evidence="9 10">5</strain>
    </source>
</reference>
<feature type="transmembrane region" description="Helical" evidence="7">
    <location>
        <begin position="201"/>
        <end position="224"/>
    </location>
</feature>
<evidence type="ECO:0000256" key="5">
    <source>
        <dbReference type="ARBA" id="ARBA00022989"/>
    </source>
</evidence>
<evidence type="ECO:0000256" key="6">
    <source>
        <dbReference type="ARBA" id="ARBA00023136"/>
    </source>
</evidence>
<feature type="transmembrane region" description="Helical" evidence="7">
    <location>
        <begin position="245"/>
        <end position="264"/>
    </location>
</feature>
<keyword evidence="6 7" id="KW-0472">Membrane</keyword>
<dbReference type="PATRIC" id="fig|1705389.3.peg.3689"/>
<name>A0A0N0BQX1_9EURY</name>
<feature type="transmembrane region" description="Helical" evidence="7">
    <location>
        <begin position="151"/>
        <end position="172"/>
    </location>
</feature>
<evidence type="ECO:0000256" key="1">
    <source>
        <dbReference type="ARBA" id="ARBA00004651"/>
    </source>
</evidence>
<dbReference type="Pfam" id="PF00528">
    <property type="entry name" value="BPD_transp_1"/>
    <property type="match status" value="1"/>
</dbReference>
<comment type="similarity">
    <text evidence="7">Belongs to the binding-protein-dependent transport system permease family.</text>
</comment>
<dbReference type="GO" id="GO:0005886">
    <property type="term" value="C:plasma membrane"/>
    <property type="evidence" value="ECO:0007669"/>
    <property type="project" value="UniProtKB-SubCell"/>
</dbReference>
<evidence type="ECO:0000259" key="8">
    <source>
        <dbReference type="PROSITE" id="PS50928"/>
    </source>
</evidence>
<feature type="domain" description="ABC transmembrane type-1" evidence="8">
    <location>
        <begin position="114"/>
        <end position="323"/>
    </location>
</feature>
<evidence type="ECO:0000256" key="3">
    <source>
        <dbReference type="ARBA" id="ARBA00022475"/>
    </source>
</evidence>
<dbReference type="OrthoDB" id="195548at2157"/>
<keyword evidence="10" id="KW-1185">Reference proteome</keyword>
<evidence type="ECO:0000256" key="4">
    <source>
        <dbReference type="ARBA" id="ARBA00022692"/>
    </source>
</evidence>
<keyword evidence="5 7" id="KW-1133">Transmembrane helix</keyword>
<dbReference type="GO" id="GO:0055085">
    <property type="term" value="P:transmembrane transport"/>
    <property type="evidence" value="ECO:0007669"/>
    <property type="project" value="InterPro"/>
</dbReference>
<dbReference type="EMBL" id="LIST01000004">
    <property type="protein sequence ID" value="KOX96020.1"/>
    <property type="molecule type" value="Genomic_DNA"/>
</dbReference>
<comment type="caution">
    <text evidence="9">The sequence shown here is derived from an EMBL/GenBank/DDBJ whole genome shotgun (WGS) entry which is preliminary data.</text>
</comment>
<dbReference type="PANTHER" id="PTHR43005">
    <property type="entry name" value="BLR7065 PROTEIN"/>
    <property type="match status" value="1"/>
</dbReference>
<feature type="transmembrane region" description="Helical" evidence="7">
    <location>
        <begin position="28"/>
        <end position="50"/>
    </location>
</feature>
<dbReference type="InterPro" id="IPR000515">
    <property type="entry name" value="MetI-like"/>
</dbReference>
<evidence type="ECO:0000313" key="9">
    <source>
        <dbReference type="EMBL" id="KOX96020.1"/>
    </source>
</evidence>
<accession>A0A0N0BQX1</accession>
<dbReference type="Proteomes" id="UP000037747">
    <property type="component" value="Unassembled WGS sequence"/>
</dbReference>
<proteinExistence type="inferred from homology"/>
<dbReference type="CDD" id="cd06261">
    <property type="entry name" value="TM_PBP2"/>
    <property type="match status" value="1"/>
</dbReference>
<feature type="transmembrane region" description="Helical" evidence="7">
    <location>
        <begin position="113"/>
        <end position="139"/>
    </location>
</feature>
<sequence>MATDARADDGGSVFARPLNWLETQSEEVYAYVLLAPAFLLLAVVAFYPLIATFRFSLLANSLSGAEPFGEFIGLGNYVDLLTGETPFTQQFISVTLADGFPFVEFGAPFLQQALLATLAFAIASVVFETVIGFGQALVIDQDFYGRRWVRVAIIIPWAIPIVIQGMIFFLIFNPTIGWGTEFMRWLGVFGDNPLSSSTDSFFIVLVADIWKTTAFMALLILAGLQSIDRGLYDVAKVSGASPWQRFKYITLPLVAPALLVAMLFRTLDAMRIYGLIDATAGCETVPSLTCLVIIALQESRRWATASAVAFLTAIVISAFVVAYLVALRRSSGGVA</sequence>
<keyword evidence="3" id="KW-1003">Cell membrane</keyword>
<keyword evidence="4 7" id="KW-0812">Transmembrane</keyword>
<comment type="subcellular location">
    <subcellularLocation>
        <location evidence="1 7">Cell membrane</location>
        <topology evidence="1 7">Multi-pass membrane protein</topology>
    </subcellularLocation>
</comment>
<dbReference type="PANTHER" id="PTHR43005:SF1">
    <property type="entry name" value="SPERMIDINE_PUTRESCINE TRANSPORT SYSTEM PERMEASE PROTEIN"/>
    <property type="match status" value="1"/>
</dbReference>
<organism evidence="9 10">
    <name type="scientific">Halorubrum tropicale</name>
    <dbReference type="NCBI Taxonomy" id="1765655"/>
    <lineage>
        <taxon>Archaea</taxon>
        <taxon>Methanobacteriati</taxon>
        <taxon>Methanobacteriota</taxon>
        <taxon>Stenosarchaea group</taxon>
        <taxon>Halobacteria</taxon>
        <taxon>Halobacteriales</taxon>
        <taxon>Haloferacaceae</taxon>
        <taxon>Halorubrum</taxon>
    </lineage>
</organism>